<comment type="caution">
    <text evidence="4">The sequence shown here is derived from an EMBL/GenBank/DDBJ whole genome shotgun (WGS) entry which is preliminary data.</text>
</comment>
<dbReference type="Pfam" id="PF00583">
    <property type="entry name" value="Acetyltransf_1"/>
    <property type="match status" value="1"/>
</dbReference>
<name>A0ABT5IEJ7_9CAUL</name>
<keyword evidence="1" id="KW-0808">Transferase</keyword>
<evidence type="ECO:0000313" key="4">
    <source>
        <dbReference type="EMBL" id="MDC7693881.1"/>
    </source>
</evidence>
<dbReference type="Proteomes" id="UP001216595">
    <property type="component" value="Unassembled WGS sequence"/>
</dbReference>
<dbReference type="InterPro" id="IPR050832">
    <property type="entry name" value="Bact_Acetyltransf"/>
</dbReference>
<feature type="domain" description="N-acetyltransferase" evidence="3">
    <location>
        <begin position="3"/>
        <end position="163"/>
    </location>
</feature>
<dbReference type="Gene3D" id="3.40.630.30">
    <property type="match status" value="1"/>
</dbReference>
<evidence type="ECO:0000313" key="5">
    <source>
        <dbReference type="Proteomes" id="UP001216595"/>
    </source>
</evidence>
<reference evidence="4 5" key="1">
    <citation type="submission" date="2023-01" db="EMBL/GenBank/DDBJ databases">
        <title>Novel species of the genus Asticcacaulis isolated from rivers.</title>
        <authorList>
            <person name="Lu H."/>
        </authorList>
    </citation>
    <scope>NUCLEOTIDE SEQUENCE [LARGE SCALE GENOMIC DNA]</scope>
    <source>
        <strain evidence="4 5">DXS10W</strain>
    </source>
</reference>
<gene>
    <name evidence="4" type="ORF">PQU94_06245</name>
</gene>
<protein>
    <submittedName>
        <fullName evidence="4">N-acetyltransferase</fullName>
    </submittedName>
</protein>
<dbReference type="SUPFAM" id="SSF55729">
    <property type="entry name" value="Acyl-CoA N-acyltransferases (Nat)"/>
    <property type="match status" value="1"/>
</dbReference>
<dbReference type="EMBL" id="JAQQKW010000003">
    <property type="protein sequence ID" value="MDC7693881.1"/>
    <property type="molecule type" value="Genomic_DNA"/>
</dbReference>
<dbReference type="PANTHER" id="PTHR43877">
    <property type="entry name" value="AMINOALKYLPHOSPHONATE N-ACETYLTRANSFERASE-RELATED-RELATED"/>
    <property type="match status" value="1"/>
</dbReference>
<dbReference type="CDD" id="cd04301">
    <property type="entry name" value="NAT_SF"/>
    <property type="match status" value="1"/>
</dbReference>
<dbReference type="PROSITE" id="PS51186">
    <property type="entry name" value="GNAT"/>
    <property type="match status" value="1"/>
</dbReference>
<dbReference type="InterPro" id="IPR016181">
    <property type="entry name" value="Acyl_CoA_acyltransferase"/>
</dbReference>
<evidence type="ECO:0000256" key="2">
    <source>
        <dbReference type="ARBA" id="ARBA00023315"/>
    </source>
</evidence>
<dbReference type="InterPro" id="IPR000182">
    <property type="entry name" value="GNAT_dom"/>
</dbReference>
<evidence type="ECO:0000256" key="1">
    <source>
        <dbReference type="ARBA" id="ARBA00022679"/>
    </source>
</evidence>
<accession>A0ABT5IEJ7</accession>
<sequence>MKTEIRPATAADADAILTLYRDVARLSGGLARTEAEITADYITGNLTAALTRGVCLIAESDGRCVGEIHAIAPMPKQFAHVLSDLTVAVSPSAQGQGIGRRLFEALIAHSRQKTHIRRIELLCREGNARGIALYERLGFVREGRLKGRVHLPDGTVEDDLFFGLILNSKP</sequence>
<keyword evidence="5" id="KW-1185">Reference proteome</keyword>
<dbReference type="RefSeq" id="WP_272740609.1">
    <property type="nucleotide sequence ID" value="NZ_JAQQKW010000003.1"/>
</dbReference>
<organism evidence="4 5">
    <name type="scientific">Asticcacaulis currens</name>
    <dbReference type="NCBI Taxonomy" id="2984210"/>
    <lineage>
        <taxon>Bacteria</taxon>
        <taxon>Pseudomonadati</taxon>
        <taxon>Pseudomonadota</taxon>
        <taxon>Alphaproteobacteria</taxon>
        <taxon>Caulobacterales</taxon>
        <taxon>Caulobacteraceae</taxon>
        <taxon>Asticcacaulis</taxon>
    </lineage>
</organism>
<keyword evidence="2" id="KW-0012">Acyltransferase</keyword>
<evidence type="ECO:0000259" key="3">
    <source>
        <dbReference type="PROSITE" id="PS51186"/>
    </source>
</evidence>
<proteinExistence type="predicted"/>